<reference evidence="1 2" key="1">
    <citation type="submission" date="2013-07" db="EMBL/GenBank/DDBJ databases">
        <title>Comparative Genomic and Metabolomic Analysis of Twelve Strains of Pseudoalteromonas luteoviolacea.</title>
        <authorList>
            <person name="Vynne N.G."/>
            <person name="Mansson M."/>
            <person name="Gram L."/>
        </authorList>
    </citation>
    <scope>NUCLEOTIDE SEQUENCE [LARGE SCALE GENOMIC DNA]</scope>
    <source>
        <strain evidence="1 2">NCIMB 1942</strain>
    </source>
</reference>
<protein>
    <submittedName>
        <fullName evidence="1">Uncharacterized protein</fullName>
    </submittedName>
</protein>
<dbReference type="PATRIC" id="fig|1365253.3.peg.183"/>
<proteinExistence type="predicted"/>
<accession>A0A167HUZ7</accession>
<sequence>MRLIELILTTAFLVIKKLKLELTILILAKEWVYSLSLKSVLPQSKKVLTIKELHLKLPPKKLFTLLLGQGALLQSLLECS</sequence>
<evidence type="ECO:0000313" key="2">
    <source>
        <dbReference type="Proteomes" id="UP000076587"/>
    </source>
</evidence>
<organism evidence="1 2">
    <name type="scientific">Pseudoalteromonas luteoviolacea NCIMB 1942</name>
    <dbReference type="NCBI Taxonomy" id="1365253"/>
    <lineage>
        <taxon>Bacteria</taxon>
        <taxon>Pseudomonadati</taxon>
        <taxon>Pseudomonadota</taxon>
        <taxon>Gammaproteobacteria</taxon>
        <taxon>Alteromonadales</taxon>
        <taxon>Pseudoalteromonadaceae</taxon>
        <taxon>Pseudoalteromonas</taxon>
    </lineage>
</organism>
<comment type="caution">
    <text evidence="1">The sequence shown here is derived from an EMBL/GenBank/DDBJ whole genome shotgun (WGS) entry which is preliminary data.</text>
</comment>
<dbReference type="AlphaFoldDB" id="A0A167HUZ7"/>
<name>A0A167HUZ7_9GAMM</name>
<dbReference type="EMBL" id="AUXT01000006">
    <property type="protein sequence ID" value="KZN58559.1"/>
    <property type="molecule type" value="Genomic_DNA"/>
</dbReference>
<gene>
    <name evidence="1" type="ORF">N482_21760</name>
</gene>
<evidence type="ECO:0000313" key="1">
    <source>
        <dbReference type="EMBL" id="KZN58559.1"/>
    </source>
</evidence>
<dbReference type="Proteomes" id="UP000076587">
    <property type="component" value="Unassembled WGS sequence"/>
</dbReference>